<reference evidence="1 2" key="1">
    <citation type="journal article" date="2016" name="Sci. Rep.">
        <title>Metabolic traits of an uncultured archaeal lineage -MSBL1- from brine pools of the Red Sea.</title>
        <authorList>
            <person name="Mwirichia R."/>
            <person name="Alam I."/>
            <person name="Rashid M."/>
            <person name="Vinu M."/>
            <person name="Ba-Alawi W."/>
            <person name="Anthony Kamau A."/>
            <person name="Kamanda Ngugi D."/>
            <person name="Goker M."/>
            <person name="Klenk H.P."/>
            <person name="Bajic V."/>
            <person name="Stingl U."/>
        </authorList>
    </citation>
    <scope>NUCLEOTIDE SEQUENCE [LARGE SCALE GENOMIC DNA]</scope>
    <source>
        <strain evidence="1">SCGC-AAA259D18</strain>
    </source>
</reference>
<evidence type="ECO:0000313" key="1">
    <source>
        <dbReference type="EMBL" id="KXA91702.1"/>
    </source>
</evidence>
<protein>
    <submittedName>
        <fullName evidence="1">Uncharacterized protein</fullName>
    </submittedName>
</protein>
<keyword evidence="2" id="KW-1185">Reference proteome</keyword>
<dbReference type="AlphaFoldDB" id="A0A133UBX8"/>
<sequence>MQLGPGSDKLSKNFHVTYFSLSYPLNNSLSAKPEIDRIGRQMNDTSDSSKRKLSLLRKLFFF</sequence>
<dbReference type="EMBL" id="LHXM01000016">
    <property type="protein sequence ID" value="KXA91702.1"/>
    <property type="molecule type" value="Genomic_DNA"/>
</dbReference>
<evidence type="ECO:0000313" key="2">
    <source>
        <dbReference type="Proteomes" id="UP000070195"/>
    </source>
</evidence>
<comment type="caution">
    <text evidence="1">The sequence shown here is derived from an EMBL/GenBank/DDBJ whole genome shotgun (WGS) entry which is preliminary data.</text>
</comment>
<dbReference type="Proteomes" id="UP000070195">
    <property type="component" value="Unassembled WGS sequence"/>
</dbReference>
<gene>
    <name evidence="1" type="ORF">AKJ63_01070</name>
</gene>
<name>A0A133UBX8_9EURY</name>
<organism evidence="1 2">
    <name type="scientific">candidate division MSBL1 archaeon SCGC-AAA259D18</name>
    <dbReference type="NCBI Taxonomy" id="1698262"/>
    <lineage>
        <taxon>Archaea</taxon>
        <taxon>Methanobacteriati</taxon>
        <taxon>Methanobacteriota</taxon>
        <taxon>candidate division MSBL1</taxon>
    </lineage>
</organism>
<proteinExistence type="predicted"/>
<accession>A0A133UBX8</accession>